<dbReference type="GO" id="GO:0036297">
    <property type="term" value="P:interstrand cross-link repair"/>
    <property type="evidence" value="ECO:0007669"/>
    <property type="project" value="InterPro"/>
</dbReference>
<evidence type="ECO:0000256" key="3">
    <source>
        <dbReference type="ARBA" id="ARBA00001946"/>
    </source>
</evidence>
<evidence type="ECO:0000256" key="2">
    <source>
        <dbReference type="ARBA" id="ARBA00001936"/>
    </source>
</evidence>
<dbReference type="AlphaFoldDB" id="A0A1N7LTS1"/>
<dbReference type="EC" id="3.1.4.1" evidence="5"/>
<proteinExistence type="inferred from homology"/>
<dbReference type="GO" id="GO:0003676">
    <property type="term" value="F:nucleic acid binding"/>
    <property type="evidence" value="ECO:0007669"/>
    <property type="project" value="InterPro"/>
</dbReference>
<dbReference type="STRING" id="484498.SAMN05421686_104209"/>
<evidence type="ECO:0000256" key="5">
    <source>
        <dbReference type="ARBA" id="ARBA00012029"/>
    </source>
</evidence>
<comment type="cofactor">
    <cofactor evidence="3">
        <name>Mg(2+)</name>
        <dbReference type="ChEBI" id="CHEBI:18420"/>
    </cofactor>
</comment>
<evidence type="ECO:0000256" key="4">
    <source>
        <dbReference type="ARBA" id="ARBA00005533"/>
    </source>
</evidence>
<comment type="similarity">
    <text evidence="4">Belongs to the FAN1 family.</text>
</comment>
<evidence type="ECO:0000256" key="11">
    <source>
        <dbReference type="SAM" id="MobiDB-lite"/>
    </source>
</evidence>
<dbReference type="EMBL" id="FTOH01000004">
    <property type="protein sequence ID" value="SIS77101.1"/>
    <property type="molecule type" value="Genomic_DNA"/>
</dbReference>
<evidence type="ECO:0000256" key="6">
    <source>
        <dbReference type="ARBA" id="ARBA00022722"/>
    </source>
</evidence>
<dbReference type="Pfam" id="PF21315">
    <property type="entry name" value="FAN1_HTH"/>
    <property type="match status" value="1"/>
</dbReference>
<keyword evidence="9" id="KW-0460">Magnesium</keyword>
<evidence type="ECO:0000256" key="1">
    <source>
        <dbReference type="ARBA" id="ARBA00000983"/>
    </source>
</evidence>
<dbReference type="InterPro" id="IPR049125">
    <property type="entry name" value="FAN1-like_WH"/>
</dbReference>
<dbReference type="GO" id="GO:0046872">
    <property type="term" value="F:metal ion binding"/>
    <property type="evidence" value="ECO:0007669"/>
    <property type="project" value="UniProtKB-KW"/>
</dbReference>
<feature type="region of interest" description="Disordered" evidence="11">
    <location>
        <begin position="558"/>
        <end position="577"/>
    </location>
</feature>
<dbReference type="Proteomes" id="UP000185639">
    <property type="component" value="Unassembled WGS sequence"/>
</dbReference>
<name>A0A1N7LTS1_9GAMM</name>
<dbReference type="PANTHER" id="PTHR15749">
    <property type="entry name" value="FANCONI-ASSOCIATED NUCLEASE 1"/>
    <property type="match status" value="1"/>
</dbReference>
<accession>A0A1N7LTS1</accession>
<evidence type="ECO:0000256" key="8">
    <source>
        <dbReference type="ARBA" id="ARBA00022801"/>
    </source>
</evidence>
<dbReference type="OrthoDB" id="9803913at2"/>
<reference evidence="14" key="1">
    <citation type="submission" date="2017-01" db="EMBL/GenBank/DDBJ databases">
        <authorList>
            <person name="Varghese N."/>
            <person name="Submissions S."/>
        </authorList>
    </citation>
    <scope>NUCLEOTIDE SEQUENCE [LARGE SCALE GENOMIC DNA]</scope>
    <source>
        <strain evidence="14">DSM 24913</strain>
    </source>
</reference>
<sequence length="577" mass="66506">MPVAPDLPEKYYLDNFNLVLNHVAQLYADIINEDERTFYDDFIGLSESAQCLYVRLLSRRGDWFRRDKLAYAEIPDITAAAVELQSQRFLEIYDLQSGGLPQEDDWQNLFTRQELATAIQTSTAQKVPASLRKQELLTRFEENSEQLVAGLPDTEIYCVYGEQELDTFRLLFFGNLYQDFTEFVLRDLGIYRYESYDLNAASRWCHQRSDLEAHRLYYALREEAGDLKDLSKESLCRIADSLPASEESTLRRRRHRFLVDIGRQIERLGYSDEALTIYERSMRHPARERRLRILVAQGQQEDADELAFAMAKAPVNEEEHQFLLSFVPRKMKHNHELCQRLAERVSAPLEDVMTMPAETRLSLGVERAVAAAFESEHPGDRLVYCENLLIPGMFGLIFWSAIYAEVPGAFFHPFQIRPSDLYEADFVTLRQKEFDVCWQALESADTLLERALETYQKKQGIANPFVHWAVLTEDLIRLSVERIPVGVWQGVFRFLLQDLRQHKAGLPDLIRFPTSEGFELLEVKGPGDTLQKNQRVWFAEFERLGIPARVIRVKDDPTALGGAGLTGAEQGEESPED</sequence>
<dbReference type="GO" id="GO:0004528">
    <property type="term" value="F:phosphodiesterase I activity"/>
    <property type="evidence" value="ECO:0007669"/>
    <property type="project" value="UniProtKB-EC"/>
</dbReference>
<evidence type="ECO:0000256" key="7">
    <source>
        <dbReference type="ARBA" id="ARBA00022723"/>
    </source>
</evidence>
<dbReference type="Pfam" id="PF08774">
    <property type="entry name" value="VRR_NUC"/>
    <property type="match status" value="1"/>
</dbReference>
<dbReference type="PANTHER" id="PTHR15749:SF4">
    <property type="entry name" value="FANCONI-ASSOCIATED NUCLEASE 1"/>
    <property type="match status" value="1"/>
</dbReference>
<dbReference type="InterPro" id="IPR014883">
    <property type="entry name" value="VRR_NUC"/>
</dbReference>
<dbReference type="SMART" id="SM00990">
    <property type="entry name" value="VRR_NUC"/>
    <property type="match status" value="1"/>
</dbReference>
<dbReference type="InterPro" id="IPR033315">
    <property type="entry name" value="Fan1-like"/>
</dbReference>
<keyword evidence="14" id="KW-1185">Reference proteome</keyword>
<dbReference type="Gene3D" id="3.40.1350.10">
    <property type="match status" value="1"/>
</dbReference>
<comment type="cofactor">
    <cofactor evidence="2">
        <name>Mn(2+)</name>
        <dbReference type="ChEBI" id="CHEBI:29035"/>
    </cofactor>
</comment>
<comment type="catalytic activity">
    <reaction evidence="1">
        <text>Hydrolytically removes 5'-nucleotides successively from the 3'-hydroxy termini of 3'-hydroxy-terminated oligonucleotides.</text>
        <dbReference type="EC" id="3.1.4.1"/>
    </reaction>
</comment>
<evidence type="ECO:0000256" key="9">
    <source>
        <dbReference type="ARBA" id="ARBA00022842"/>
    </source>
</evidence>
<evidence type="ECO:0000259" key="12">
    <source>
        <dbReference type="SMART" id="SM00990"/>
    </source>
</evidence>
<keyword evidence="10" id="KW-0464">Manganese</keyword>
<evidence type="ECO:0000313" key="13">
    <source>
        <dbReference type="EMBL" id="SIS77101.1"/>
    </source>
</evidence>
<keyword evidence="7" id="KW-0479">Metal-binding</keyword>
<dbReference type="RefSeq" id="WP_076515061.1">
    <property type="nucleotide sequence ID" value="NZ_FTOH01000004.1"/>
</dbReference>
<protein>
    <recommendedName>
        <fullName evidence="5">phosphodiesterase I</fullName>
        <ecNumber evidence="5">3.1.4.1</ecNumber>
    </recommendedName>
</protein>
<keyword evidence="8" id="KW-0378">Hydrolase</keyword>
<evidence type="ECO:0000256" key="10">
    <source>
        <dbReference type="ARBA" id="ARBA00023211"/>
    </source>
</evidence>
<evidence type="ECO:0000313" key="14">
    <source>
        <dbReference type="Proteomes" id="UP000185639"/>
    </source>
</evidence>
<feature type="domain" description="VRR-NUC" evidence="12">
    <location>
        <begin position="447"/>
        <end position="555"/>
    </location>
</feature>
<dbReference type="InterPro" id="IPR011856">
    <property type="entry name" value="tRNA_endonuc-like_dom_sf"/>
</dbReference>
<organism evidence="13 14">
    <name type="scientific">Thalassolituus maritimus</name>
    <dbReference type="NCBI Taxonomy" id="484498"/>
    <lineage>
        <taxon>Bacteria</taxon>
        <taxon>Pseudomonadati</taxon>
        <taxon>Pseudomonadota</taxon>
        <taxon>Gammaproteobacteria</taxon>
        <taxon>Oceanospirillales</taxon>
        <taxon>Oceanospirillaceae</taxon>
        <taxon>Thalassolituus</taxon>
    </lineage>
</organism>
<keyword evidence="6" id="KW-0540">Nuclease</keyword>
<gene>
    <name evidence="13" type="ORF">SAMN05421686_104209</name>
</gene>